<feature type="transmembrane region" description="Helical" evidence="1">
    <location>
        <begin position="105"/>
        <end position="129"/>
    </location>
</feature>
<keyword evidence="1" id="KW-1133">Transmembrane helix</keyword>
<organism evidence="2 3">
    <name type="scientific">Flagellimonas sediminis</name>
    <dbReference type="NCBI Taxonomy" id="2696468"/>
    <lineage>
        <taxon>Bacteria</taxon>
        <taxon>Pseudomonadati</taxon>
        <taxon>Bacteroidota</taxon>
        <taxon>Flavobacteriia</taxon>
        <taxon>Flavobacteriales</taxon>
        <taxon>Flavobacteriaceae</taxon>
        <taxon>Flagellimonas</taxon>
    </lineage>
</organism>
<evidence type="ECO:0008006" key="4">
    <source>
        <dbReference type="Google" id="ProtNLM"/>
    </source>
</evidence>
<reference evidence="2 3" key="1">
    <citation type="submission" date="2020-01" db="EMBL/GenBank/DDBJ databases">
        <title>Muricauda sediminis sp.nov. 40Bstr401.</title>
        <authorList>
            <person name="Xue Z."/>
            <person name="Zhu S."/>
            <person name="Ren N."/>
            <person name="Chen T."/>
            <person name="Chen X."/>
            <person name="Chen J."/>
            <person name="Yang J."/>
        </authorList>
    </citation>
    <scope>NUCLEOTIDE SEQUENCE [LARGE SCALE GENOMIC DNA]</scope>
    <source>
        <strain evidence="2 3">40Bstr401</strain>
    </source>
</reference>
<accession>A0A6I5KTM6</accession>
<comment type="caution">
    <text evidence="2">The sequence shown here is derived from an EMBL/GenBank/DDBJ whole genome shotgun (WGS) entry which is preliminary data.</text>
</comment>
<name>A0A6I5KTM6_9FLAO</name>
<keyword evidence="3" id="KW-1185">Reference proteome</keyword>
<dbReference type="EMBL" id="JAAAMI010000001">
    <property type="protein sequence ID" value="NDV41862.1"/>
    <property type="molecule type" value="Genomic_DNA"/>
</dbReference>
<dbReference type="AlphaFoldDB" id="A0A6I5KTM6"/>
<gene>
    <name evidence="2" type="ORF">GTK07_00875</name>
</gene>
<dbReference type="RefSeq" id="WP_163631939.1">
    <property type="nucleotide sequence ID" value="NZ_JAAAMI010000001.1"/>
</dbReference>
<feature type="transmembrane region" description="Helical" evidence="1">
    <location>
        <begin position="6"/>
        <end position="24"/>
    </location>
</feature>
<keyword evidence="1" id="KW-0812">Transmembrane</keyword>
<dbReference type="Proteomes" id="UP000468707">
    <property type="component" value="Unassembled WGS sequence"/>
</dbReference>
<keyword evidence="1" id="KW-0472">Membrane</keyword>
<sequence>MKNMVYIILGIIYTIQITAQNFSAKQQQRLNGWELDYEYLIKQSEANGQKLLEILDMDRKRKNNLIMGSSFAGLGLLFLTTGSLILGQDADCNDTRICENTGQFIVGGGLMVIGTFEVGVSLPLFFSAVKRKNKRNRIIKELQLQYPIMSQQ</sequence>
<feature type="transmembrane region" description="Helical" evidence="1">
    <location>
        <begin position="65"/>
        <end position="85"/>
    </location>
</feature>
<protein>
    <recommendedName>
        <fullName evidence="4">Transmembrane protein</fullName>
    </recommendedName>
</protein>
<proteinExistence type="predicted"/>
<evidence type="ECO:0000313" key="2">
    <source>
        <dbReference type="EMBL" id="NDV41862.1"/>
    </source>
</evidence>
<evidence type="ECO:0000313" key="3">
    <source>
        <dbReference type="Proteomes" id="UP000468707"/>
    </source>
</evidence>
<evidence type="ECO:0000256" key="1">
    <source>
        <dbReference type="SAM" id="Phobius"/>
    </source>
</evidence>